<keyword evidence="4 10" id="KW-0436">Ligase</keyword>
<evidence type="ECO:0000256" key="9">
    <source>
        <dbReference type="ARBA" id="ARBA00048573"/>
    </source>
</evidence>
<dbReference type="HAMAP" id="MF_00177">
    <property type="entry name" value="Lys_tRNA_synth_class1"/>
    <property type="match status" value="1"/>
</dbReference>
<keyword evidence="5 10" id="KW-0547">Nucleotide-binding</keyword>
<evidence type="ECO:0000256" key="6">
    <source>
        <dbReference type="ARBA" id="ARBA00022840"/>
    </source>
</evidence>
<evidence type="ECO:0000313" key="12">
    <source>
        <dbReference type="Proteomes" id="UP001597216"/>
    </source>
</evidence>
<evidence type="ECO:0000256" key="2">
    <source>
        <dbReference type="ARBA" id="ARBA00005594"/>
    </source>
</evidence>
<evidence type="ECO:0000256" key="4">
    <source>
        <dbReference type="ARBA" id="ARBA00022598"/>
    </source>
</evidence>
<dbReference type="SUPFAM" id="SSF48163">
    <property type="entry name" value="An anticodon-binding domain of class I aminoacyl-tRNA synthetases"/>
    <property type="match status" value="1"/>
</dbReference>
<accession>A0ABW3T425</accession>
<proteinExistence type="inferred from homology"/>
<keyword evidence="12" id="KW-1185">Reference proteome</keyword>
<feature type="short sequence motif" description="'KMSKS' region" evidence="10">
    <location>
        <begin position="320"/>
        <end position="324"/>
    </location>
</feature>
<keyword evidence="3 10" id="KW-0963">Cytoplasm</keyword>
<gene>
    <name evidence="10" type="primary">lysS</name>
    <name evidence="11" type="ORF">ACFQ27_13950</name>
</gene>
<evidence type="ECO:0000256" key="3">
    <source>
        <dbReference type="ARBA" id="ARBA00022490"/>
    </source>
</evidence>
<dbReference type="InterPro" id="IPR014729">
    <property type="entry name" value="Rossmann-like_a/b/a_fold"/>
</dbReference>
<dbReference type="Gene3D" id="1.10.10.350">
    <property type="match status" value="1"/>
</dbReference>
<evidence type="ECO:0000256" key="10">
    <source>
        <dbReference type="HAMAP-Rule" id="MF_00177"/>
    </source>
</evidence>
<dbReference type="EC" id="6.1.1.6" evidence="10"/>
<evidence type="ECO:0000256" key="1">
    <source>
        <dbReference type="ARBA" id="ARBA00004496"/>
    </source>
</evidence>
<dbReference type="Gene3D" id="3.40.50.620">
    <property type="entry name" value="HUPs"/>
    <property type="match status" value="2"/>
</dbReference>
<keyword evidence="6 10" id="KW-0067">ATP-binding</keyword>
<comment type="subcellular location">
    <subcellularLocation>
        <location evidence="1 10">Cytoplasm</location>
    </subcellularLocation>
</comment>
<dbReference type="Pfam" id="PF01921">
    <property type="entry name" value="tRNA-synt_1f"/>
    <property type="match status" value="1"/>
</dbReference>
<comment type="caution">
    <text evidence="11">The sequence shown here is derived from an EMBL/GenBank/DDBJ whole genome shotgun (WGS) entry which is preliminary data.</text>
</comment>
<feature type="binding site" evidence="10">
    <location>
        <position position="323"/>
    </location>
    <ligand>
        <name>ATP</name>
        <dbReference type="ChEBI" id="CHEBI:30616"/>
    </ligand>
</feature>
<organism evidence="11 12">
    <name type="scientific">Phenylobacterium conjunctum</name>
    <dbReference type="NCBI Taxonomy" id="1298959"/>
    <lineage>
        <taxon>Bacteria</taxon>
        <taxon>Pseudomonadati</taxon>
        <taxon>Pseudomonadota</taxon>
        <taxon>Alphaproteobacteria</taxon>
        <taxon>Caulobacterales</taxon>
        <taxon>Caulobacteraceae</taxon>
        <taxon>Phenylobacterium</taxon>
    </lineage>
</organism>
<evidence type="ECO:0000256" key="5">
    <source>
        <dbReference type="ARBA" id="ARBA00022741"/>
    </source>
</evidence>
<reference evidence="12" key="1">
    <citation type="journal article" date="2019" name="Int. J. Syst. Evol. Microbiol.">
        <title>The Global Catalogue of Microorganisms (GCM) 10K type strain sequencing project: providing services to taxonomists for standard genome sequencing and annotation.</title>
        <authorList>
            <consortium name="The Broad Institute Genomics Platform"/>
            <consortium name="The Broad Institute Genome Sequencing Center for Infectious Disease"/>
            <person name="Wu L."/>
            <person name="Ma J."/>
        </authorList>
    </citation>
    <scope>NUCLEOTIDE SEQUENCE [LARGE SCALE GENOMIC DNA]</scope>
    <source>
        <strain evidence="12">CCUG 55074</strain>
    </source>
</reference>
<dbReference type="EMBL" id="JBHTLQ010000032">
    <property type="protein sequence ID" value="MFD1191688.1"/>
    <property type="molecule type" value="Genomic_DNA"/>
</dbReference>
<dbReference type="NCBIfam" id="NF001968">
    <property type="entry name" value="PRK00750.1-2"/>
    <property type="match status" value="1"/>
</dbReference>
<name>A0ABW3T425_9CAUL</name>
<dbReference type="InterPro" id="IPR020751">
    <property type="entry name" value="aa-tRNA-synth_I_codon-bd_sub2"/>
</dbReference>
<dbReference type="InterPro" id="IPR002904">
    <property type="entry name" value="Lys-tRNA-ligase"/>
</dbReference>
<protein>
    <recommendedName>
        <fullName evidence="10">Lysine--tRNA ligase</fullName>
        <ecNumber evidence="10">6.1.1.6</ecNumber>
    </recommendedName>
    <alternativeName>
        <fullName evidence="10">Lysyl-tRNA synthetase</fullName>
        <shortName evidence="10">LysRS</shortName>
    </alternativeName>
</protein>
<dbReference type="NCBIfam" id="TIGR00467">
    <property type="entry name" value="lysS_arch"/>
    <property type="match status" value="1"/>
</dbReference>
<dbReference type="GO" id="GO:0004824">
    <property type="term" value="F:lysine-tRNA ligase activity"/>
    <property type="evidence" value="ECO:0007669"/>
    <property type="project" value="UniProtKB-EC"/>
</dbReference>
<evidence type="ECO:0000256" key="7">
    <source>
        <dbReference type="ARBA" id="ARBA00022917"/>
    </source>
</evidence>
<feature type="short sequence motif" description="'HIGH' region" evidence="10">
    <location>
        <begin position="72"/>
        <end position="80"/>
    </location>
</feature>
<dbReference type="SUPFAM" id="SSF52374">
    <property type="entry name" value="Nucleotidylyl transferase"/>
    <property type="match status" value="1"/>
</dbReference>
<sequence length="560" mass="62356">MSLQGLSHQARDAKSWPFEQARLLLDRVLKLRLSDAERDLAATLIAAGKADEAARTFEALQKPVVFQCGFGASGLPHMGTFGEAARPTMVRNAFRALTEDAIPSKLIVFSDDMDGLRKIPDNVPNREMLEEDRDKPVSRVRDPFGEYESFAAHNNARLRAFLDGFGFDYEFMSSTACYTGGRFDEVLLRFLERFDAIQAIMLPTLGEERRATYSPFLPISPKTGRVLQVPTLERDLAKGTIVFKDEDGTLTEVPVTGGHVKLQWRPDWAARWTALEVDFEASGKDLIDSVRVSDKLTKVLGGVPPQAFHFELFMDENNQKISKSKGNGLTMEEWLRYGAPESLAYYMYQSPKSAKRLYFDVIPKAADEYLQQLDAFNRVKAEGNATPIDNPAWHVHRGAPPQAGSPVSFSLLLNLVSAADASTKDILWGFISRYIPGADATSQPLLDRLSDYAINYYEDFVKPSKTFRAPDDKERAAMLDLVARFKALPAGCQDAELIQNEVYEAGKTAGFEPLRAWFTALYEVLLGQSQGPRFGSFAAIFGLDRTIALIERALAGEFTA</sequence>
<evidence type="ECO:0000313" key="11">
    <source>
        <dbReference type="EMBL" id="MFD1191688.1"/>
    </source>
</evidence>
<dbReference type="Proteomes" id="UP001597216">
    <property type="component" value="Unassembled WGS sequence"/>
</dbReference>
<comment type="catalytic activity">
    <reaction evidence="9 10">
        <text>tRNA(Lys) + L-lysine + ATP = L-lysyl-tRNA(Lys) + AMP + diphosphate</text>
        <dbReference type="Rhea" id="RHEA:20792"/>
        <dbReference type="Rhea" id="RHEA-COMP:9696"/>
        <dbReference type="Rhea" id="RHEA-COMP:9697"/>
        <dbReference type="ChEBI" id="CHEBI:30616"/>
        <dbReference type="ChEBI" id="CHEBI:32551"/>
        <dbReference type="ChEBI" id="CHEBI:33019"/>
        <dbReference type="ChEBI" id="CHEBI:78442"/>
        <dbReference type="ChEBI" id="CHEBI:78529"/>
        <dbReference type="ChEBI" id="CHEBI:456215"/>
        <dbReference type="EC" id="6.1.1.6"/>
    </reaction>
</comment>
<dbReference type="PANTHER" id="PTHR37940:SF1">
    <property type="entry name" value="LYSINE--TRNA LIGASE"/>
    <property type="match status" value="1"/>
</dbReference>
<keyword evidence="8 10" id="KW-0030">Aminoacyl-tRNA synthetase</keyword>
<evidence type="ECO:0000256" key="8">
    <source>
        <dbReference type="ARBA" id="ARBA00023146"/>
    </source>
</evidence>
<dbReference type="InterPro" id="IPR008925">
    <property type="entry name" value="aa_tRNA-synth_I_cd-bd_sf"/>
</dbReference>
<keyword evidence="7 10" id="KW-0648">Protein biosynthesis</keyword>
<dbReference type="RefSeq" id="WP_377354010.1">
    <property type="nucleotide sequence ID" value="NZ_JBHTLQ010000032.1"/>
</dbReference>
<comment type="similarity">
    <text evidence="2 10">Belongs to the class-I aminoacyl-tRNA synthetase family.</text>
</comment>
<dbReference type="PANTHER" id="PTHR37940">
    <property type="entry name" value="LYSINE--TRNA LIGASE"/>
    <property type="match status" value="1"/>
</dbReference>